<keyword evidence="2" id="KW-1185">Reference proteome</keyword>
<dbReference type="EMBL" id="LFYR01000728">
    <property type="protein sequence ID" value="KMZ70531.1"/>
    <property type="molecule type" value="Genomic_DNA"/>
</dbReference>
<reference evidence="2" key="1">
    <citation type="journal article" date="2016" name="Nature">
        <title>The genome of the seagrass Zostera marina reveals angiosperm adaptation to the sea.</title>
        <authorList>
            <person name="Olsen J.L."/>
            <person name="Rouze P."/>
            <person name="Verhelst B."/>
            <person name="Lin Y.-C."/>
            <person name="Bayer T."/>
            <person name="Collen J."/>
            <person name="Dattolo E."/>
            <person name="De Paoli E."/>
            <person name="Dittami S."/>
            <person name="Maumus F."/>
            <person name="Michel G."/>
            <person name="Kersting A."/>
            <person name="Lauritano C."/>
            <person name="Lohaus R."/>
            <person name="Toepel M."/>
            <person name="Tonon T."/>
            <person name="Vanneste K."/>
            <person name="Amirebrahimi M."/>
            <person name="Brakel J."/>
            <person name="Bostroem C."/>
            <person name="Chovatia M."/>
            <person name="Grimwood J."/>
            <person name="Jenkins J.W."/>
            <person name="Jueterbock A."/>
            <person name="Mraz A."/>
            <person name="Stam W.T."/>
            <person name="Tice H."/>
            <person name="Bornberg-Bauer E."/>
            <person name="Green P.J."/>
            <person name="Pearson G.A."/>
            <person name="Procaccini G."/>
            <person name="Duarte C.M."/>
            <person name="Schmutz J."/>
            <person name="Reusch T.B.H."/>
            <person name="Van de Peer Y."/>
        </authorList>
    </citation>
    <scope>NUCLEOTIDE SEQUENCE [LARGE SCALE GENOMIC DNA]</scope>
    <source>
        <strain evidence="2">cv. Finnish</strain>
    </source>
</reference>
<organism evidence="1 2">
    <name type="scientific">Zostera marina</name>
    <name type="common">Eelgrass</name>
    <dbReference type="NCBI Taxonomy" id="29655"/>
    <lineage>
        <taxon>Eukaryota</taxon>
        <taxon>Viridiplantae</taxon>
        <taxon>Streptophyta</taxon>
        <taxon>Embryophyta</taxon>
        <taxon>Tracheophyta</taxon>
        <taxon>Spermatophyta</taxon>
        <taxon>Magnoliopsida</taxon>
        <taxon>Liliopsida</taxon>
        <taxon>Zosteraceae</taxon>
        <taxon>Zostera</taxon>
    </lineage>
</organism>
<protein>
    <submittedName>
        <fullName evidence="1">Uncharacterized protein</fullName>
    </submittedName>
</protein>
<dbReference type="PANTHER" id="PTHR33647">
    <property type="entry name" value="OS01G0793900 PROTEIN"/>
    <property type="match status" value="1"/>
</dbReference>
<dbReference type="PANTHER" id="PTHR33647:SF5">
    <property type="entry name" value="OS01G0793900 PROTEIN"/>
    <property type="match status" value="1"/>
</dbReference>
<gene>
    <name evidence="1" type="ORF">ZOSMA_19G01190</name>
</gene>
<sequence length="93" mass="10848">MGNCINKRAVVSWADDEYCWEDEDRRETSVDMEKKDYKVIKIKISKKELQGYLDRLSSSQINEAGFAPLVPNKDHLSDHHWQPALHSIPETDF</sequence>
<comment type="caution">
    <text evidence="1">The sequence shown here is derived from an EMBL/GenBank/DDBJ whole genome shotgun (WGS) entry which is preliminary data.</text>
</comment>
<dbReference type="Proteomes" id="UP000036987">
    <property type="component" value="Unassembled WGS sequence"/>
</dbReference>
<accession>A0A0K9PNH6</accession>
<dbReference type="AlphaFoldDB" id="A0A0K9PNH6"/>
<proteinExistence type="predicted"/>
<name>A0A0K9PNH6_ZOSMR</name>
<evidence type="ECO:0000313" key="2">
    <source>
        <dbReference type="Proteomes" id="UP000036987"/>
    </source>
</evidence>
<evidence type="ECO:0000313" key="1">
    <source>
        <dbReference type="EMBL" id="KMZ70531.1"/>
    </source>
</evidence>